<dbReference type="InterPro" id="IPR036059">
    <property type="entry name" value="TldD/PmbA_sf"/>
</dbReference>
<dbReference type="PANTHER" id="PTHR43666:SF1">
    <property type="entry name" value="CONSERVED PROTEIN"/>
    <property type="match status" value="1"/>
</dbReference>
<proteinExistence type="predicted"/>
<reference evidence="2" key="1">
    <citation type="journal article" date="2020" name="mSystems">
        <title>Genome- and Community-Level Interaction Insights into Carbon Utilization and Element Cycling Functions of Hydrothermarchaeota in Hydrothermal Sediment.</title>
        <authorList>
            <person name="Zhou Z."/>
            <person name="Liu Y."/>
            <person name="Xu W."/>
            <person name="Pan J."/>
            <person name="Luo Z.H."/>
            <person name="Li M."/>
        </authorList>
    </citation>
    <scope>NUCLEOTIDE SEQUENCE [LARGE SCALE GENOMIC DNA]</scope>
    <source>
        <strain evidence="2">SpSt-488</strain>
    </source>
</reference>
<dbReference type="Pfam" id="PF19289">
    <property type="entry name" value="PmbA_TldD_3rd"/>
    <property type="match status" value="1"/>
</dbReference>
<name>A0A7C4CAK3_UNCW3</name>
<dbReference type="AlphaFoldDB" id="A0A7C4CAK3"/>
<dbReference type="InterPro" id="IPR035068">
    <property type="entry name" value="TldD/PmbA_N"/>
</dbReference>
<gene>
    <name evidence="2" type="ORF">ENS41_02690</name>
</gene>
<evidence type="ECO:0000313" key="2">
    <source>
        <dbReference type="EMBL" id="HGK27845.1"/>
    </source>
</evidence>
<dbReference type="EMBL" id="DSUT01000047">
    <property type="protein sequence ID" value="HGK27845.1"/>
    <property type="molecule type" value="Genomic_DNA"/>
</dbReference>
<dbReference type="InterPro" id="IPR045569">
    <property type="entry name" value="Metalloprtase-TldD/E_C"/>
</dbReference>
<evidence type="ECO:0000259" key="1">
    <source>
        <dbReference type="Pfam" id="PF19289"/>
    </source>
</evidence>
<sequence length="459" mass="50781">MLDPKTRDLLLAARNRARQRGLNAEFSLHRERSGLIRLGNSAVALSTHEELTRLDVSVQDGRKVGSFGILADVTSAEQLAEALHQAEENCAAALPKDYDPIFAEIQETTDDERGFDPALETLSAQAKTDLCARVIKTLAPHGNYDFSGSWSTGSVELYHVTTANDNESYRRLTDGRMVIVLKEQNKKWELQVERSQTRAGAFTADDIIAEFDRLLPIYESQPGFKTQVGRQRVLFGPQAIAALLQLSVWSGLHGRGWEEGRAFTSGKQPGEKIFSELINISDDPDNPLTFSMPFDFNGHRRRRFVAVEKGVFKALFYDSQTAAKYGRKPTGHDLSAWDLVLEPGSGPAGLEAALRLAGDALYIPHLHYIHMPDPSKGLFTGSSRFNAMRIQDGRFVSPILSSRVTDAIPTVLSNVVALSSRAVCQNESATYDRRAPEAMSVPEWLLCDNVRISDVADSF</sequence>
<comment type="caution">
    <text evidence="2">The sequence shown here is derived from an EMBL/GenBank/DDBJ whole genome shotgun (WGS) entry which is preliminary data.</text>
</comment>
<feature type="domain" description="Metalloprotease TldD/E C-terminal" evidence="1">
    <location>
        <begin position="229"/>
        <end position="452"/>
    </location>
</feature>
<dbReference type="GO" id="GO:0008237">
    <property type="term" value="F:metallopeptidase activity"/>
    <property type="evidence" value="ECO:0007669"/>
    <property type="project" value="InterPro"/>
</dbReference>
<organism evidence="2">
    <name type="scientific">candidate division WOR-3 bacterium</name>
    <dbReference type="NCBI Taxonomy" id="2052148"/>
    <lineage>
        <taxon>Bacteria</taxon>
        <taxon>Bacteria division WOR-3</taxon>
    </lineage>
</organism>
<protein>
    <recommendedName>
        <fullName evidence="1">Metalloprotease TldD/E C-terminal domain-containing protein</fullName>
    </recommendedName>
</protein>
<dbReference type="SUPFAM" id="SSF111283">
    <property type="entry name" value="Putative modulator of DNA gyrase, PmbA/TldD"/>
    <property type="match status" value="1"/>
</dbReference>
<accession>A0A7C4CAK3</accession>
<dbReference type="PANTHER" id="PTHR43666">
    <property type="entry name" value="TLDD PROTEIN"/>
    <property type="match status" value="1"/>
</dbReference>
<dbReference type="Gene3D" id="3.30.2290.10">
    <property type="entry name" value="PmbA/TldD superfamily"/>
    <property type="match status" value="1"/>
</dbReference>
<dbReference type="GO" id="GO:0006508">
    <property type="term" value="P:proteolysis"/>
    <property type="evidence" value="ECO:0007669"/>
    <property type="project" value="InterPro"/>
</dbReference>